<keyword evidence="1 6" id="KW-0597">Phosphoprotein</keyword>
<dbReference type="Gene3D" id="3.40.50.2300">
    <property type="match status" value="1"/>
</dbReference>
<evidence type="ECO:0000259" key="8">
    <source>
        <dbReference type="PROSITE" id="PS50110"/>
    </source>
</evidence>
<dbReference type="Gene3D" id="1.10.10.10">
    <property type="entry name" value="Winged helix-like DNA-binding domain superfamily/Winged helix DNA-binding domain"/>
    <property type="match status" value="1"/>
</dbReference>
<dbReference type="SUPFAM" id="SSF52172">
    <property type="entry name" value="CheY-like"/>
    <property type="match status" value="1"/>
</dbReference>
<evidence type="ECO:0000259" key="9">
    <source>
        <dbReference type="PROSITE" id="PS51755"/>
    </source>
</evidence>
<dbReference type="GO" id="GO:0006355">
    <property type="term" value="P:regulation of DNA-templated transcription"/>
    <property type="evidence" value="ECO:0007669"/>
    <property type="project" value="InterPro"/>
</dbReference>
<dbReference type="InterPro" id="IPR036388">
    <property type="entry name" value="WH-like_DNA-bd_sf"/>
</dbReference>
<gene>
    <name evidence="10" type="ORF">CSO01_33570</name>
</gene>
<feature type="domain" description="Response regulatory" evidence="8">
    <location>
        <begin position="2"/>
        <end position="116"/>
    </location>
</feature>
<protein>
    <submittedName>
        <fullName evidence="10">DNA-binding response regulator</fullName>
    </submittedName>
</protein>
<dbReference type="AlphaFoldDB" id="A0A512PHN9"/>
<dbReference type="OrthoDB" id="9812490at2"/>
<evidence type="ECO:0000256" key="1">
    <source>
        <dbReference type="ARBA" id="ARBA00022553"/>
    </source>
</evidence>
<dbReference type="FunFam" id="1.10.10.10:FF:000005">
    <property type="entry name" value="Two-component system response regulator"/>
    <property type="match status" value="1"/>
</dbReference>
<keyword evidence="5" id="KW-0804">Transcription</keyword>
<evidence type="ECO:0000256" key="3">
    <source>
        <dbReference type="ARBA" id="ARBA00023015"/>
    </source>
</evidence>
<accession>A0A512PHN9</accession>
<dbReference type="SMART" id="SM00862">
    <property type="entry name" value="Trans_reg_C"/>
    <property type="match status" value="1"/>
</dbReference>
<dbReference type="PANTHER" id="PTHR48111">
    <property type="entry name" value="REGULATOR OF RPOS"/>
    <property type="match status" value="1"/>
</dbReference>
<evidence type="ECO:0000256" key="4">
    <source>
        <dbReference type="ARBA" id="ARBA00023125"/>
    </source>
</evidence>
<dbReference type="Proteomes" id="UP000321798">
    <property type="component" value="Unassembled WGS sequence"/>
</dbReference>
<evidence type="ECO:0000256" key="2">
    <source>
        <dbReference type="ARBA" id="ARBA00023012"/>
    </source>
</evidence>
<dbReference type="SMART" id="SM00448">
    <property type="entry name" value="REC"/>
    <property type="match status" value="1"/>
</dbReference>
<dbReference type="PANTHER" id="PTHR48111:SF36">
    <property type="entry name" value="TRANSCRIPTIONAL REGULATORY PROTEIN CUTR"/>
    <property type="match status" value="1"/>
</dbReference>
<evidence type="ECO:0000313" key="10">
    <source>
        <dbReference type="EMBL" id="GEP70642.1"/>
    </source>
</evidence>
<dbReference type="PROSITE" id="PS51755">
    <property type="entry name" value="OMPR_PHOB"/>
    <property type="match status" value="1"/>
</dbReference>
<feature type="modified residue" description="4-aspartylphosphate" evidence="6">
    <location>
        <position position="51"/>
    </location>
</feature>
<evidence type="ECO:0000256" key="6">
    <source>
        <dbReference type="PROSITE-ProRule" id="PRU00169"/>
    </source>
</evidence>
<name>A0A512PHN9_9CELL</name>
<keyword evidence="4 7" id="KW-0238">DNA-binding</keyword>
<dbReference type="GO" id="GO:0000976">
    <property type="term" value="F:transcription cis-regulatory region binding"/>
    <property type="evidence" value="ECO:0007669"/>
    <property type="project" value="TreeGrafter"/>
</dbReference>
<dbReference type="RefSeq" id="WP_146954409.1">
    <property type="nucleotide sequence ID" value="NZ_BAABBJ010000016.1"/>
</dbReference>
<proteinExistence type="predicted"/>
<reference evidence="10 11" key="1">
    <citation type="submission" date="2019-07" db="EMBL/GenBank/DDBJ databases">
        <title>Whole genome shotgun sequence of Cellulomonas soli NBRC 109434.</title>
        <authorList>
            <person name="Hosoyama A."/>
            <person name="Uohara A."/>
            <person name="Ohji S."/>
            <person name="Ichikawa N."/>
        </authorList>
    </citation>
    <scope>NUCLEOTIDE SEQUENCE [LARGE SCALE GENOMIC DNA]</scope>
    <source>
        <strain evidence="10 11">NBRC 109434</strain>
    </source>
</reference>
<dbReference type="PROSITE" id="PS50110">
    <property type="entry name" value="RESPONSE_REGULATORY"/>
    <property type="match status" value="1"/>
</dbReference>
<dbReference type="GO" id="GO:0000156">
    <property type="term" value="F:phosphorelay response regulator activity"/>
    <property type="evidence" value="ECO:0007669"/>
    <property type="project" value="TreeGrafter"/>
</dbReference>
<keyword evidence="11" id="KW-1185">Reference proteome</keyword>
<feature type="DNA-binding region" description="OmpR/PhoB-type" evidence="7">
    <location>
        <begin position="124"/>
        <end position="222"/>
    </location>
</feature>
<dbReference type="InterPro" id="IPR001789">
    <property type="entry name" value="Sig_transdc_resp-reg_receiver"/>
</dbReference>
<evidence type="ECO:0000256" key="5">
    <source>
        <dbReference type="ARBA" id="ARBA00023163"/>
    </source>
</evidence>
<dbReference type="CDD" id="cd00383">
    <property type="entry name" value="trans_reg_C"/>
    <property type="match status" value="1"/>
</dbReference>
<evidence type="ECO:0000256" key="7">
    <source>
        <dbReference type="PROSITE-ProRule" id="PRU01091"/>
    </source>
</evidence>
<dbReference type="InterPro" id="IPR011006">
    <property type="entry name" value="CheY-like_superfamily"/>
</dbReference>
<dbReference type="InterPro" id="IPR001867">
    <property type="entry name" value="OmpR/PhoB-type_DNA-bd"/>
</dbReference>
<dbReference type="GO" id="GO:0005829">
    <property type="term" value="C:cytosol"/>
    <property type="evidence" value="ECO:0007669"/>
    <property type="project" value="TreeGrafter"/>
</dbReference>
<dbReference type="GO" id="GO:0032993">
    <property type="term" value="C:protein-DNA complex"/>
    <property type="evidence" value="ECO:0007669"/>
    <property type="project" value="TreeGrafter"/>
</dbReference>
<dbReference type="Pfam" id="PF00486">
    <property type="entry name" value="Trans_reg_C"/>
    <property type="match status" value="1"/>
</dbReference>
<organism evidence="10 11">
    <name type="scientific">Cellulomonas soli</name>
    <dbReference type="NCBI Taxonomy" id="931535"/>
    <lineage>
        <taxon>Bacteria</taxon>
        <taxon>Bacillati</taxon>
        <taxon>Actinomycetota</taxon>
        <taxon>Actinomycetes</taxon>
        <taxon>Micrococcales</taxon>
        <taxon>Cellulomonadaceae</taxon>
        <taxon>Cellulomonas</taxon>
    </lineage>
</organism>
<dbReference type="Pfam" id="PF00072">
    <property type="entry name" value="Response_reg"/>
    <property type="match status" value="1"/>
</dbReference>
<dbReference type="InterPro" id="IPR039420">
    <property type="entry name" value="WalR-like"/>
</dbReference>
<dbReference type="EMBL" id="BKAL01000014">
    <property type="protein sequence ID" value="GEP70642.1"/>
    <property type="molecule type" value="Genomic_DNA"/>
</dbReference>
<evidence type="ECO:0000313" key="11">
    <source>
        <dbReference type="Proteomes" id="UP000321798"/>
    </source>
</evidence>
<keyword evidence="3" id="KW-0805">Transcription regulation</keyword>
<dbReference type="FunFam" id="3.40.50.2300:FF:000001">
    <property type="entry name" value="DNA-binding response regulator PhoB"/>
    <property type="match status" value="1"/>
</dbReference>
<dbReference type="Gene3D" id="6.10.250.690">
    <property type="match status" value="1"/>
</dbReference>
<comment type="caution">
    <text evidence="10">The sequence shown here is derived from an EMBL/GenBank/DDBJ whole genome shotgun (WGS) entry which is preliminary data.</text>
</comment>
<keyword evidence="2" id="KW-0902">Two-component regulatory system</keyword>
<sequence length="236" mass="25688">MKVLVVEDEEAIADAVRRGLQDEGITVDVMGDGVDGLWAATEQAYDAIVLDLMLPGMSGAEVLLALRAREVWTPVLVLTARDGDAVQVALFDHGADDYLTKPFSFDVLLARLRALVRRGAPERPVVLTTGDLTLEPARRQVAREGRAIALTPREYAVLELLMRRSGDVVTKSEILANVWDSAYEGDPNVVEVYVSHLRRKIDAPFADPVLHTVRGQGYRVGTDAGSGRDGRGNGRS</sequence>
<feature type="domain" description="OmpR/PhoB-type" evidence="9">
    <location>
        <begin position="124"/>
        <end position="222"/>
    </location>
</feature>